<gene>
    <name evidence="1" type="ORF">E5331_15495</name>
</gene>
<evidence type="ECO:0000313" key="1">
    <source>
        <dbReference type="EMBL" id="TGY77211.1"/>
    </source>
</evidence>
<sequence length="512" mass="60862">MNPKIYKPEERVPQEIIDRIRENEECFEQILSNGSEGFVGDVGIITYLDYEYGYSYLMDRFGNKPLLDFGDFKYDQERRKKFFLDGKTHPDGKDYFNGPYFKRLSFQGKPTDKVLYYGFWDDCGSGYDIDDDMVNKAHPFDRIYIGGIMDNECNFLGRAQFEGFDEFISPDYILTHKVDPAAEYRESCNSDWSSCYDYSPEDEWEDDPWINAGNRGLYSVKKKRQLIVNNVDRIEIRGSDIFFYAHKQAKIQKYHPNLPKDEVHFLSVGYDKFPHGIEDWRPKLTKSPDFFNDVHGIISVGNFAGSDIYDLMDNRRQTLLKLCRHNYFHLDSGVIEQWEDEYEDIVNESFFDKLWVANDAHHIYRDITSVDGKLSIWGSSVYVLDNSPYWGTRYVELHGIQKHSERMTIKELLEKDFPYIDGLIRLKRVRVSPNVLRTLKDAPDTQYDQRMDSLIQFVDKWEEEIEEWENEESERRYSEYQAMQEEEERRYFENEGYREAFDGNPEAEWNID</sequence>
<proteinExistence type="predicted"/>
<protein>
    <submittedName>
        <fullName evidence="1">Uncharacterized protein</fullName>
    </submittedName>
</protein>
<organism evidence="1 2">
    <name type="scientific">Lepagella muris</name>
    <dbReference type="NCBI Taxonomy" id="3032870"/>
    <lineage>
        <taxon>Bacteria</taxon>
        <taxon>Pseudomonadati</taxon>
        <taxon>Bacteroidota</taxon>
        <taxon>Bacteroidia</taxon>
        <taxon>Bacteroidales</taxon>
        <taxon>Muribaculaceae</taxon>
        <taxon>Lepagella</taxon>
    </lineage>
</organism>
<comment type="caution">
    <text evidence="1">The sequence shown here is derived from an EMBL/GenBank/DDBJ whole genome shotgun (WGS) entry which is preliminary data.</text>
</comment>
<evidence type="ECO:0000313" key="2">
    <source>
        <dbReference type="Proteomes" id="UP000306319"/>
    </source>
</evidence>
<keyword evidence="2" id="KW-1185">Reference proteome</keyword>
<name>A0AC61RGI3_9BACT</name>
<reference evidence="1" key="1">
    <citation type="submission" date="2019-04" db="EMBL/GenBank/DDBJ databases">
        <title>Microbes associate with the intestines of laboratory mice.</title>
        <authorList>
            <person name="Navarre W."/>
            <person name="Wong E."/>
            <person name="Huang K."/>
            <person name="Tropini C."/>
            <person name="Ng K."/>
            <person name="Yu B."/>
        </authorList>
    </citation>
    <scope>NUCLEOTIDE SEQUENCE</scope>
    <source>
        <strain evidence="1">NM04_E33</strain>
    </source>
</reference>
<dbReference type="Proteomes" id="UP000306319">
    <property type="component" value="Unassembled WGS sequence"/>
</dbReference>
<accession>A0AC61RGI3</accession>
<dbReference type="EMBL" id="SRYB01000028">
    <property type="protein sequence ID" value="TGY77211.1"/>
    <property type="molecule type" value="Genomic_DNA"/>
</dbReference>